<organism evidence="4 5">
    <name type="scientific">Caerostris darwini</name>
    <dbReference type="NCBI Taxonomy" id="1538125"/>
    <lineage>
        <taxon>Eukaryota</taxon>
        <taxon>Metazoa</taxon>
        <taxon>Ecdysozoa</taxon>
        <taxon>Arthropoda</taxon>
        <taxon>Chelicerata</taxon>
        <taxon>Arachnida</taxon>
        <taxon>Araneae</taxon>
        <taxon>Araneomorphae</taxon>
        <taxon>Entelegynae</taxon>
        <taxon>Araneoidea</taxon>
        <taxon>Araneidae</taxon>
        <taxon>Caerostris</taxon>
    </lineage>
</organism>
<evidence type="ECO:0000256" key="2">
    <source>
        <dbReference type="ARBA" id="ARBA00023319"/>
    </source>
</evidence>
<dbReference type="SMART" id="SM00408">
    <property type="entry name" value="IGc2"/>
    <property type="match status" value="1"/>
</dbReference>
<dbReference type="SUPFAM" id="SSF48726">
    <property type="entry name" value="Immunoglobulin"/>
    <property type="match status" value="2"/>
</dbReference>
<dbReference type="GO" id="GO:0007156">
    <property type="term" value="P:homophilic cell adhesion via plasma membrane adhesion molecules"/>
    <property type="evidence" value="ECO:0007669"/>
    <property type="project" value="TreeGrafter"/>
</dbReference>
<dbReference type="PANTHER" id="PTHR10075:SF100">
    <property type="entry name" value="FASCICLIN-2"/>
    <property type="match status" value="1"/>
</dbReference>
<dbReference type="GO" id="GO:0070593">
    <property type="term" value="P:dendrite self-avoidance"/>
    <property type="evidence" value="ECO:0007669"/>
    <property type="project" value="TreeGrafter"/>
</dbReference>
<evidence type="ECO:0000313" key="5">
    <source>
        <dbReference type="Proteomes" id="UP001054837"/>
    </source>
</evidence>
<dbReference type="Pfam" id="PF13927">
    <property type="entry name" value="Ig_3"/>
    <property type="match status" value="1"/>
</dbReference>
<dbReference type="InterPro" id="IPR013098">
    <property type="entry name" value="Ig_I-set"/>
</dbReference>
<comment type="caution">
    <text evidence="4">The sequence shown here is derived from an EMBL/GenBank/DDBJ whole genome shotgun (WGS) entry which is preliminary data.</text>
</comment>
<dbReference type="AlphaFoldDB" id="A0AAV4WG50"/>
<dbReference type="EMBL" id="BPLQ01014635">
    <property type="protein sequence ID" value="GIY81506.1"/>
    <property type="molecule type" value="Genomic_DNA"/>
</dbReference>
<evidence type="ECO:0000313" key="4">
    <source>
        <dbReference type="EMBL" id="GIY81506.1"/>
    </source>
</evidence>
<proteinExistence type="predicted"/>
<dbReference type="InterPro" id="IPR013783">
    <property type="entry name" value="Ig-like_fold"/>
</dbReference>
<evidence type="ECO:0000256" key="1">
    <source>
        <dbReference type="ARBA" id="ARBA00023157"/>
    </source>
</evidence>
<dbReference type="Pfam" id="PF07679">
    <property type="entry name" value="I-set"/>
    <property type="match status" value="1"/>
</dbReference>
<gene>
    <name evidence="4" type="primary">Dscam2_97</name>
    <name evidence="4" type="ORF">CDAR_22911</name>
</gene>
<dbReference type="InterPro" id="IPR007110">
    <property type="entry name" value="Ig-like_dom"/>
</dbReference>
<dbReference type="GO" id="GO:0098632">
    <property type="term" value="F:cell-cell adhesion mediator activity"/>
    <property type="evidence" value="ECO:0007669"/>
    <property type="project" value="TreeGrafter"/>
</dbReference>
<keyword evidence="5" id="KW-1185">Reference proteome</keyword>
<accession>A0AAV4WG50</accession>
<reference evidence="4 5" key="1">
    <citation type="submission" date="2021-06" db="EMBL/GenBank/DDBJ databases">
        <title>Caerostris darwini draft genome.</title>
        <authorList>
            <person name="Kono N."/>
            <person name="Arakawa K."/>
        </authorList>
    </citation>
    <scope>NUCLEOTIDE SEQUENCE [LARGE SCALE GENOMIC DNA]</scope>
</reference>
<feature type="domain" description="Ig-like" evidence="3">
    <location>
        <begin position="78"/>
        <end position="163"/>
    </location>
</feature>
<dbReference type="SMART" id="SM00409">
    <property type="entry name" value="IG"/>
    <property type="match status" value="2"/>
</dbReference>
<dbReference type="PROSITE" id="PS50835">
    <property type="entry name" value="IG_LIKE"/>
    <property type="match status" value="2"/>
</dbReference>
<feature type="domain" description="Ig-like" evidence="3">
    <location>
        <begin position="1"/>
        <end position="73"/>
    </location>
</feature>
<dbReference type="InterPro" id="IPR003598">
    <property type="entry name" value="Ig_sub2"/>
</dbReference>
<keyword evidence="1" id="KW-1015">Disulfide bond</keyword>
<dbReference type="GO" id="GO:0005886">
    <property type="term" value="C:plasma membrane"/>
    <property type="evidence" value="ECO:0007669"/>
    <property type="project" value="TreeGrafter"/>
</dbReference>
<dbReference type="InterPro" id="IPR036179">
    <property type="entry name" value="Ig-like_dom_sf"/>
</dbReference>
<keyword evidence="2" id="KW-0393">Immunoglobulin domain</keyword>
<dbReference type="GO" id="GO:0007411">
    <property type="term" value="P:axon guidance"/>
    <property type="evidence" value="ECO:0007669"/>
    <property type="project" value="TreeGrafter"/>
</dbReference>
<dbReference type="InterPro" id="IPR003599">
    <property type="entry name" value="Ig_sub"/>
</dbReference>
<dbReference type="Gene3D" id="2.60.40.10">
    <property type="entry name" value="Immunoglobulins"/>
    <property type="match status" value="2"/>
</dbReference>
<protein>
    <submittedName>
        <fullName evidence="4">Down syndrome cell adhesion molecule-like protein Dscam2</fullName>
    </submittedName>
</protein>
<dbReference type="PANTHER" id="PTHR10075">
    <property type="entry name" value="BASIGIN RELATED"/>
    <property type="match status" value="1"/>
</dbReference>
<sequence length="167" mass="18745">MPNCRVLHKDTQYLSTSGTRRENNRLMPLIISNQMMLVNGSLFIERVRAQDSGKYVCTVNNSVGEVRVETELTVYGNLSVSLYPAQLTTESGRSATLNCSVQGYPVHSITWFKDTRHLVTSNRVRLIANQVLHITSVLREDQGMYQCFVYGSLQSIQSSAQIVLSGR</sequence>
<dbReference type="Proteomes" id="UP001054837">
    <property type="component" value="Unassembled WGS sequence"/>
</dbReference>
<dbReference type="FunFam" id="2.60.40.10:FF:000032">
    <property type="entry name" value="palladin isoform X1"/>
    <property type="match status" value="1"/>
</dbReference>
<name>A0AAV4WG50_9ARAC</name>
<evidence type="ECO:0000259" key="3">
    <source>
        <dbReference type="PROSITE" id="PS50835"/>
    </source>
</evidence>
<dbReference type="GO" id="GO:0030424">
    <property type="term" value="C:axon"/>
    <property type="evidence" value="ECO:0007669"/>
    <property type="project" value="TreeGrafter"/>
</dbReference>